<dbReference type="InterPro" id="IPR013947">
    <property type="entry name" value="Mediator_Med14"/>
</dbReference>
<dbReference type="GO" id="GO:0070847">
    <property type="term" value="C:core mediator complex"/>
    <property type="evidence" value="ECO:0007669"/>
    <property type="project" value="TreeGrafter"/>
</dbReference>
<keyword evidence="7 9" id="KW-0539">Nucleus</keyword>
<evidence type="ECO:0000256" key="7">
    <source>
        <dbReference type="ARBA" id="ARBA00023242"/>
    </source>
</evidence>
<evidence type="ECO:0000256" key="3">
    <source>
        <dbReference type="ARBA" id="ARBA00019619"/>
    </source>
</evidence>
<dbReference type="AlphaFoldDB" id="A0A4S2N6Q3"/>
<sequence length="944" mass="106572">MTQPMPALSAPMVNGPAPKAPGGDHPSIANASSKKMISLEVRRPPIPKITHNFVPLRMLIGRTAQDAWNKFQEVLDMLYNPSILELEKKKRTVEYCQTYRKNFIKLLVLSKWAENADRVSDAIDLKAFLDQQFMHFDGITNGLMATKAAMARARIPNPDLTTAMEVLSTGRPQVAAMKAYVPPPPLTPQETLKTLRHINAFLAIRFGLHETLPPHFRDYKIGSGKATFSVPGEFDVDLSVGSENLKEQLYLVDVRPTYEPAVRPLPDVVFREIELRGNDILGKSGLEGMYSFLHEYFMTAKITTLLRQTFEMVSGLWIENIQVQQIRRTLLIHYWTQRPSDFKRSTIEVGIMRGSNSGPSRIGIRWTCEGVEMNDVVVPLDTTNLSAEALVRTVIALHTNHMLTVIHERISKAIGPSMSSTVMKLVLHPTDSWQSRLEMQLTPSRRSNVMFEPITGRMVISDPVEATIAAERRMNENLPRNATRTHPADILMRLRGQMTQQEVEERARCVGWETKHMPPPKDKDRQQYKQFFPADTRYILYLRRKEWVDGWLVAFVQAESGNSWRVVETVVRQGHPTIVASQPIPSSSRYFAVTYSHLRDLQKMASGVIGHYTNARELASLHVPYLFRSPEPLSSPSSMTYTTSIRIPDLIIRFSSLMTGAHWAIDVLKVCFAGISTNGAITLIVHGRTKQSMTQLADTNFAAASKDSDVSFHPRTGSYVIRLEVQVGASAIQVIKEKLKRIERLIRFVGVIRKFKLNCTHVALGRITFYYTRPGTPVPQQAEVVFESSTSAMKIILPPESPLNRLHPHLQAALNHHGLETVIKALLATSPLLTALDELVLDDDTHILVRGLEWIRIEYRKWNNVVDMRLNQRRSVLMWYIYDPVVDRPAAGNEQRDACKKLQEVWEKDGCGWVPLRTGAAAGLDSVGGLLKEVHRVMSSQGDK</sequence>
<dbReference type="STRING" id="341454.A0A4S2N6Q3"/>
<accession>A0A4S2N6Q3</accession>
<reference evidence="12 13" key="1">
    <citation type="submission" date="2019-04" db="EMBL/GenBank/DDBJ databases">
        <title>Comparative genomics and transcriptomics to analyze fruiting body development in filamentous ascomycetes.</title>
        <authorList>
            <consortium name="DOE Joint Genome Institute"/>
            <person name="Lutkenhaus R."/>
            <person name="Traeger S."/>
            <person name="Breuer J."/>
            <person name="Kuo A."/>
            <person name="Lipzen A."/>
            <person name="Pangilinan J."/>
            <person name="Dilworth D."/>
            <person name="Sandor L."/>
            <person name="Poggeler S."/>
            <person name="Barry K."/>
            <person name="Grigoriev I.V."/>
            <person name="Nowrousian M."/>
        </authorList>
    </citation>
    <scope>NUCLEOTIDE SEQUENCE [LARGE SCALE GENOMIC DNA]</scope>
    <source>
        <strain evidence="12 13">CBS 389.68</strain>
    </source>
</reference>
<dbReference type="GO" id="GO:0003712">
    <property type="term" value="F:transcription coregulator activity"/>
    <property type="evidence" value="ECO:0007669"/>
    <property type="project" value="UniProtKB-UniRule"/>
</dbReference>
<evidence type="ECO:0000256" key="1">
    <source>
        <dbReference type="ARBA" id="ARBA00004123"/>
    </source>
</evidence>
<evidence type="ECO:0000256" key="9">
    <source>
        <dbReference type="RuleBase" id="RU365082"/>
    </source>
</evidence>
<proteinExistence type="inferred from homology"/>
<keyword evidence="5 9" id="KW-0010">Activator</keyword>
<keyword evidence="6 9" id="KW-0804">Transcription</keyword>
<feature type="domain" description="Mediator complex subunit MED14 N-terminal" evidence="11">
    <location>
        <begin position="53"/>
        <end position="241"/>
    </location>
</feature>
<comment type="subcellular location">
    <subcellularLocation>
        <location evidence="1 9">Nucleus</location>
    </subcellularLocation>
</comment>
<dbReference type="OrthoDB" id="205099at2759"/>
<comment type="subunit">
    <text evidence="9">Component of the Mediator complex.</text>
</comment>
<evidence type="ECO:0000313" key="12">
    <source>
        <dbReference type="EMBL" id="TGZ84846.1"/>
    </source>
</evidence>
<gene>
    <name evidence="12" type="ORF">EX30DRAFT_10596</name>
</gene>
<evidence type="ECO:0000256" key="2">
    <source>
        <dbReference type="ARBA" id="ARBA00007813"/>
    </source>
</evidence>
<dbReference type="PANTHER" id="PTHR12809">
    <property type="entry name" value="MEDIATOR COMPLEX SUBUNIT"/>
    <property type="match status" value="1"/>
</dbReference>
<evidence type="ECO:0000313" key="13">
    <source>
        <dbReference type="Proteomes" id="UP000298138"/>
    </source>
</evidence>
<evidence type="ECO:0000256" key="5">
    <source>
        <dbReference type="ARBA" id="ARBA00023159"/>
    </source>
</evidence>
<dbReference type="InParanoid" id="A0A4S2N6Q3"/>
<dbReference type="PANTHER" id="PTHR12809:SF2">
    <property type="entry name" value="MEDIATOR OF RNA POLYMERASE II TRANSCRIPTION SUBUNIT 14"/>
    <property type="match status" value="1"/>
</dbReference>
<name>A0A4S2N6Q3_9PEZI</name>
<organism evidence="12 13">
    <name type="scientific">Ascodesmis nigricans</name>
    <dbReference type="NCBI Taxonomy" id="341454"/>
    <lineage>
        <taxon>Eukaryota</taxon>
        <taxon>Fungi</taxon>
        <taxon>Dikarya</taxon>
        <taxon>Ascomycota</taxon>
        <taxon>Pezizomycotina</taxon>
        <taxon>Pezizomycetes</taxon>
        <taxon>Pezizales</taxon>
        <taxon>Ascodesmidaceae</taxon>
        <taxon>Ascodesmis</taxon>
    </lineage>
</organism>
<keyword evidence="4 9" id="KW-0805">Transcription regulation</keyword>
<dbReference type="Pfam" id="PF08638">
    <property type="entry name" value="Med14"/>
    <property type="match status" value="1"/>
</dbReference>
<evidence type="ECO:0000256" key="6">
    <source>
        <dbReference type="ARBA" id="ARBA00023163"/>
    </source>
</evidence>
<feature type="region of interest" description="Disordered" evidence="10">
    <location>
        <begin position="1"/>
        <end position="29"/>
    </location>
</feature>
<keyword evidence="13" id="KW-1185">Reference proteome</keyword>
<dbReference type="GO" id="GO:0006357">
    <property type="term" value="P:regulation of transcription by RNA polymerase II"/>
    <property type="evidence" value="ECO:0007669"/>
    <property type="project" value="InterPro"/>
</dbReference>
<evidence type="ECO:0000256" key="10">
    <source>
        <dbReference type="SAM" id="MobiDB-lite"/>
    </source>
</evidence>
<evidence type="ECO:0000256" key="4">
    <source>
        <dbReference type="ARBA" id="ARBA00023015"/>
    </source>
</evidence>
<protein>
    <recommendedName>
        <fullName evidence="3 9">Mediator of RNA polymerase II transcription subunit 14</fullName>
    </recommendedName>
    <alternativeName>
        <fullName evidence="8 9">Mediator complex subunit 14</fullName>
    </alternativeName>
</protein>
<dbReference type="EMBL" id="ML220112">
    <property type="protein sequence ID" value="TGZ84846.1"/>
    <property type="molecule type" value="Genomic_DNA"/>
</dbReference>
<dbReference type="InterPro" id="IPR055122">
    <property type="entry name" value="Med14_N"/>
</dbReference>
<dbReference type="Proteomes" id="UP000298138">
    <property type="component" value="Unassembled WGS sequence"/>
</dbReference>
<comment type="similarity">
    <text evidence="2 9">Belongs to the Mediator complex subunit 14 family.</text>
</comment>
<dbReference type="Pfam" id="PF26204">
    <property type="entry name" value="Med14_fung"/>
    <property type="match status" value="1"/>
</dbReference>
<dbReference type="GO" id="GO:0016592">
    <property type="term" value="C:mediator complex"/>
    <property type="evidence" value="ECO:0007669"/>
    <property type="project" value="UniProtKB-UniRule"/>
</dbReference>
<comment type="function">
    <text evidence="9">Component of the Mediator complex, a coactivator involved in the regulated transcription of nearly all RNA polymerase II-dependent genes. Mediator functions as a bridge to convey information from gene-specific regulatory proteins to the basal RNA polymerase II transcription machinery. Mediator is recruited to promoters by direct interactions with regulatory proteins and serves as a scaffold for the assembly of a functional preinitiation complex with RNA polymerase II and the general transcription factors.</text>
</comment>
<evidence type="ECO:0000256" key="8">
    <source>
        <dbReference type="ARBA" id="ARBA00032007"/>
    </source>
</evidence>
<evidence type="ECO:0000259" key="11">
    <source>
        <dbReference type="Pfam" id="PF08638"/>
    </source>
</evidence>